<dbReference type="Proteomes" id="UP001469553">
    <property type="component" value="Unassembled WGS sequence"/>
</dbReference>
<sequence>MTALCERVISNPNSLFVLTILANEANTECDGLVFFFKYFLVDLLLCFGSLTYCVGQPSAVRQMPSHVAVESGVAVLCLQTGSPNCQWCGLQWCSVDLINPYRLFSLLISGRRYCSFS</sequence>
<dbReference type="EMBL" id="JAHRIP010004870">
    <property type="protein sequence ID" value="MEQ2281832.1"/>
    <property type="molecule type" value="Genomic_DNA"/>
</dbReference>
<organism evidence="1 2">
    <name type="scientific">Ameca splendens</name>
    <dbReference type="NCBI Taxonomy" id="208324"/>
    <lineage>
        <taxon>Eukaryota</taxon>
        <taxon>Metazoa</taxon>
        <taxon>Chordata</taxon>
        <taxon>Craniata</taxon>
        <taxon>Vertebrata</taxon>
        <taxon>Euteleostomi</taxon>
        <taxon>Actinopterygii</taxon>
        <taxon>Neopterygii</taxon>
        <taxon>Teleostei</taxon>
        <taxon>Neoteleostei</taxon>
        <taxon>Acanthomorphata</taxon>
        <taxon>Ovalentaria</taxon>
        <taxon>Atherinomorphae</taxon>
        <taxon>Cyprinodontiformes</taxon>
        <taxon>Goodeidae</taxon>
        <taxon>Ameca</taxon>
    </lineage>
</organism>
<evidence type="ECO:0000313" key="1">
    <source>
        <dbReference type="EMBL" id="MEQ2281832.1"/>
    </source>
</evidence>
<name>A0ABV0XK65_9TELE</name>
<proteinExistence type="predicted"/>
<keyword evidence="2" id="KW-1185">Reference proteome</keyword>
<evidence type="ECO:0000313" key="2">
    <source>
        <dbReference type="Proteomes" id="UP001469553"/>
    </source>
</evidence>
<protein>
    <submittedName>
        <fullName evidence="1">Uncharacterized protein</fullName>
    </submittedName>
</protein>
<accession>A0ABV0XK65</accession>
<comment type="caution">
    <text evidence="1">The sequence shown here is derived from an EMBL/GenBank/DDBJ whole genome shotgun (WGS) entry which is preliminary data.</text>
</comment>
<reference evidence="1 2" key="1">
    <citation type="submission" date="2021-06" db="EMBL/GenBank/DDBJ databases">
        <authorList>
            <person name="Palmer J.M."/>
        </authorList>
    </citation>
    <scope>NUCLEOTIDE SEQUENCE [LARGE SCALE GENOMIC DNA]</scope>
    <source>
        <strain evidence="1 2">AS_MEX2019</strain>
        <tissue evidence="1">Muscle</tissue>
    </source>
</reference>
<gene>
    <name evidence="1" type="ORF">AMECASPLE_034422</name>
</gene>